<dbReference type="Proteomes" id="UP000578252">
    <property type="component" value="Unassembled WGS sequence"/>
</dbReference>
<dbReference type="GO" id="GO:0006310">
    <property type="term" value="P:DNA recombination"/>
    <property type="evidence" value="ECO:0007669"/>
    <property type="project" value="UniProtKB-KW"/>
</dbReference>
<evidence type="ECO:0000256" key="2">
    <source>
        <dbReference type="ARBA" id="ARBA00023125"/>
    </source>
</evidence>
<dbReference type="SUPFAM" id="SSF56349">
    <property type="entry name" value="DNA breaking-rejoining enzymes"/>
    <property type="match status" value="1"/>
</dbReference>
<gene>
    <name evidence="5" type="ORF">HHJ78_01805</name>
</gene>
<dbReference type="EMBL" id="JABCUR010000001">
    <property type="protein sequence ID" value="NMW64299.1"/>
    <property type="molecule type" value="Genomic_DNA"/>
</dbReference>
<dbReference type="PANTHER" id="PTHR30349:SF41">
    <property type="entry name" value="INTEGRASE_RECOMBINASE PROTEIN MJ0367-RELATED"/>
    <property type="match status" value="1"/>
</dbReference>
<dbReference type="RefSeq" id="WP_169771470.1">
    <property type="nucleotide sequence ID" value="NZ_JABCUR010000001.1"/>
</dbReference>
<proteinExistence type="inferred from homology"/>
<accession>A0A7Y0TZS9</accession>
<keyword evidence="3" id="KW-0233">DNA recombination</keyword>
<protein>
    <submittedName>
        <fullName evidence="5">Tyrosine-type recombinase/integrase</fullName>
    </submittedName>
</protein>
<feature type="domain" description="Tyr recombinase" evidence="4">
    <location>
        <begin position="184"/>
        <end position="396"/>
    </location>
</feature>
<dbReference type="InterPro" id="IPR011010">
    <property type="entry name" value="DNA_brk_join_enz"/>
</dbReference>
<organism evidence="5 6">
    <name type="scientific">Mobiluncus mulieris</name>
    <dbReference type="NCBI Taxonomy" id="2052"/>
    <lineage>
        <taxon>Bacteria</taxon>
        <taxon>Bacillati</taxon>
        <taxon>Actinomycetota</taxon>
        <taxon>Actinomycetes</taxon>
        <taxon>Actinomycetales</taxon>
        <taxon>Actinomycetaceae</taxon>
        <taxon>Mobiluncus</taxon>
    </lineage>
</organism>
<dbReference type="InterPro" id="IPR050090">
    <property type="entry name" value="Tyrosine_recombinase_XerCD"/>
</dbReference>
<reference evidence="5 6" key="1">
    <citation type="submission" date="2020-04" db="EMBL/GenBank/DDBJ databases">
        <title>Antimicrobial susceptibility and clonality of vaginal-derived multi-drug resistant Mobiluncus isolates in China.</title>
        <authorList>
            <person name="Zhang X."/>
        </authorList>
    </citation>
    <scope>NUCLEOTIDE SEQUENCE [LARGE SCALE GENOMIC DNA]</scope>
    <source>
        <strain evidence="5 6">13</strain>
    </source>
</reference>
<dbReference type="PROSITE" id="PS51898">
    <property type="entry name" value="TYR_RECOMBINASE"/>
    <property type="match status" value="1"/>
</dbReference>
<dbReference type="InterPro" id="IPR002104">
    <property type="entry name" value="Integrase_catalytic"/>
</dbReference>
<keyword evidence="2" id="KW-0238">DNA-binding</keyword>
<evidence type="ECO:0000313" key="6">
    <source>
        <dbReference type="Proteomes" id="UP000578252"/>
    </source>
</evidence>
<dbReference type="InterPro" id="IPR013762">
    <property type="entry name" value="Integrase-like_cat_sf"/>
</dbReference>
<dbReference type="AlphaFoldDB" id="A0A7Y0TZS9"/>
<dbReference type="GO" id="GO:0003677">
    <property type="term" value="F:DNA binding"/>
    <property type="evidence" value="ECO:0007669"/>
    <property type="project" value="UniProtKB-KW"/>
</dbReference>
<name>A0A7Y0TZS9_9ACTO</name>
<comment type="caution">
    <text evidence="5">The sequence shown here is derived from an EMBL/GenBank/DDBJ whole genome shotgun (WGS) entry which is preliminary data.</text>
</comment>
<dbReference type="Pfam" id="PF00589">
    <property type="entry name" value="Phage_integrase"/>
    <property type="match status" value="1"/>
</dbReference>
<comment type="similarity">
    <text evidence="1">Belongs to the 'phage' integrase family.</text>
</comment>
<dbReference type="Gene3D" id="1.10.443.10">
    <property type="entry name" value="Intergrase catalytic core"/>
    <property type="match status" value="1"/>
</dbReference>
<dbReference type="PANTHER" id="PTHR30349">
    <property type="entry name" value="PHAGE INTEGRASE-RELATED"/>
    <property type="match status" value="1"/>
</dbReference>
<dbReference type="InterPro" id="IPR010998">
    <property type="entry name" value="Integrase_recombinase_N"/>
</dbReference>
<evidence type="ECO:0000259" key="4">
    <source>
        <dbReference type="PROSITE" id="PS51898"/>
    </source>
</evidence>
<sequence>MGDYGEGSYYQAKSGNHTRWFYQTHHVDENGRAFLIRGSGETKKQARERYHRLIIKRANAGVRVQRADGINLDQAVGFWLDEWQSGRAMQTVTREKYRATMRDVTEFLGSTTPVKAIKLAEIERLFEELERRGIGKSGLWNRKRALTTLFNQCVKHGELEHNIMDQFEMKKPATEVRQRDDKMFAPTIRTLDQIIPWLKEQNSELYLPMLVLSTTGLRVSEMLGLEWGCLKNLGSKTPWRAQLRVKQQLEKAEHGVKQPGLKSMTKTGNERIVPISPVLQEALQRRKAEHRANSNTPEWARDLIFLTPTGRVFQQSGLGKIWKPGFEAFWKAKGITGSRRIYFRPHYLRHIFISRLEQHNMDQGSIKLLAGHSEKSRVTLKVYTHGNEEKAAAALQEIFK</sequence>
<dbReference type="Gene3D" id="1.10.150.130">
    <property type="match status" value="1"/>
</dbReference>
<dbReference type="GO" id="GO:0015074">
    <property type="term" value="P:DNA integration"/>
    <property type="evidence" value="ECO:0007669"/>
    <property type="project" value="InterPro"/>
</dbReference>
<evidence type="ECO:0000256" key="1">
    <source>
        <dbReference type="ARBA" id="ARBA00008857"/>
    </source>
</evidence>
<evidence type="ECO:0000313" key="5">
    <source>
        <dbReference type="EMBL" id="NMW64299.1"/>
    </source>
</evidence>
<evidence type="ECO:0000256" key="3">
    <source>
        <dbReference type="ARBA" id="ARBA00023172"/>
    </source>
</evidence>